<keyword evidence="2" id="KW-1185">Reference proteome</keyword>
<accession>A0A7T8KG71</accession>
<dbReference type="Proteomes" id="UP000595437">
    <property type="component" value="Chromosome 5"/>
</dbReference>
<evidence type="ECO:0000313" key="1">
    <source>
        <dbReference type="EMBL" id="QQP55333.1"/>
    </source>
</evidence>
<protein>
    <submittedName>
        <fullName evidence="1">Uncharacterized protein</fullName>
    </submittedName>
</protein>
<sequence>MRVLEAPGISANEGVNLVLSYEIGLQEKDIEEKKKNDSTNHELVKNFDEVRRRELLV</sequence>
<proteinExistence type="predicted"/>
<name>A0A7T8KG71_CALRO</name>
<evidence type="ECO:0000313" key="2">
    <source>
        <dbReference type="Proteomes" id="UP000595437"/>
    </source>
</evidence>
<dbReference type="EMBL" id="CP045894">
    <property type="protein sequence ID" value="QQP55333.1"/>
    <property type="molecule type" value="Genomic_DNA"/>
</dbReference>
<organism evidence="1 2">
    <name type="scientific">Caligus rogercresseyi</name>
    <name type="common">Sea louse</name>
    <dbReference type="NCBI Taxonomy" id="217165"/>
    <lineage>
        <taxon>Eukaryota</taxon>
        <taxon>Metazoa</taxon>
        <taxon>Ecdysozoa</taxon>
        <taxon>Arthropoda</taxon>
        <taxon>Crustacea</taxon>
        <taxon>Multicrustacea</taxon>
        <taxon>Hexanauplia</taxon>
        <taxon>Copepoda</taxon>
        <taxon>Siphonostomatoida</taxon>
        <taxon>Caligidae</taxon>
        <taxon>Caligus</taxon>
    </lineage>
</organism>
<dbReference type="AlphaFoldDB" id="A0A7T8KG71"/>
<gene>
    <name evidence="1" type="ORF">FKW44_008477</name>
</gene>
<reference evidence="2" key="1">
    <citation type="submission" date="2021-01" db="EMBL/GenBank/DDBJ databases">
        <title>Caligus Genome Assembly.</title>
        <authorList>
            <person name="Gallardo-Escarate C."/>
        </authorList>
    </citation>
    <scope>NUCLEOTIDE SEQUENCE [LARGE SCALE GENOMIC DNA]</scope>
</reference>